<accession>A0AAV9UG50</accession>
<dbReference type="Proteomes" id="UP001373714">
    <property type="component" value="Unassembled WGS sequence"/>
</dbReference>
<gene>
    <name evidence="1" type="ORF">TWF730_001991</name>
</gene>
<evidence type="ECO:0000313" key="1">
    <source>
        <dbReference type="EMBL" id="KAK6340222.1"/>
    </source>
</evidence>
<dbReference type="AlphaFoldDB" id="A0AAV9UG50"/>
<keyword evidence="2" id="KW-1185">Reference proteome</keyword>
<dbReference type="EMBL" id="JAVHNS010000011">
    <property type="protein sequence ID" value="KAK6340222.1"/>
    <property type="molecule type" value="Genomic_DNA"/>
</dbReference>
<protein>
    <submittedName>
        <fullName evidence="1">Uncharacterized protein</fullName>
    </submittedName>
</protein>
<organism evidence="1 2">
    <name type="scientific">Orbilia blumenaviensis</name>
    <dbReference type="NCBI Taxonomy" id="1796055"/>
    <lineage>
        <taxon>Eukaryota</taxon>
        <taxon>Fungi</taxon>
        <taxon>Dikarya</taxon>
        <taxon>Ascomycota</taxon>
        <taxon>Pezizomycotina</taxon>
        <taxon>Orbiliomycetes</taxon>
        <taxon>Orbiliales</taxon>
        <taxon>Orbiliaceae</taxon>
        <taxon>Orbilia</taxon>
    </lineage>
</organism>
<reference evidence="1 2" key="1">
    <citation type="submission" date="2019-10" db="EMBL/GenBank/DDBJ databases">
        <authorList>
            <person name="Palmer J.M."/>
        </authorList>
    </citation>
    <scope>NUCLEOTIDE SEQUENCE [LARGE SCALE GENOMIC DNA]</scope>
    <source>
        <strain evidence="1 2">TWF730</strain>
    </source>
</reference>
<evidence type="ECO:0000313" key="2">
    <source>
        <dbReference type="Proteomes" id="UP001373714"/>
    </source>
</evidence>
<sequence>MSANTSKNNENCCEKDGKESVKTNSLLDAACFELNVDGMGWNEEGIEDETERTSSYMSVPHTQSTLKMQKQRFRKLMQTHRFSIFRSSTVLVHSITAFRRAEELSIIDGGEGTKYLKARVGNNENKN</sequence>
<comment type="caution">
    <text evidence="1">The sequence shown here is derived from an EMBL/GenBank/DDBJ whole genome shotgun (WGS) entry which is preliminary data.</text>
</comment>
<proteinExistence type="predicted"/>
<name>A0AAV9UG50_9PEZI</name>